<dbReference type="GO" id="GO:0046872">
    <property type="term" value="F:metal ion binding"/>
    <property type="evidence" value="ECO:0007669"/>
    <property type="project" value="UniProtKB-KW"/>
</dbReference>
<dbReference type="Gene3D" id="2.60.120.10">
    <property type="entry name" value="Jelly Rolls"/>
    <property type="match status" value="2"/>
</dbReference>
<dbReference type="InterPro" id="IPR041602">
    <property type="entry name" value="Quercetinase_C"/>
</dbReference>
<feature type="binding site" evidence="2">
    <location>
        <position position="57"/>
    </location>
    <ligand>
        <name>Fe cation</name>
        <dbReference type="ChEBI" id="CHEBI:24875"/>
    </ligand>
</feature>
<reference evidence="6 7" key="1">
    <citation type="submission" date="2016-10" db="EMBL/GenBank/DDBJ databases">
        <title>Description of Gloeomargarita lithophora gen. nov., sp. nov., a thylakoid-bearing basal-branching cyanobacterium with intracellular carbonates, and proposal for Gloeomargaritales ord. nov.</title>
        <authorList>
            <person name="Moreira D."/>
            <person name="Tavera R."/>
            <person name="Benzerara K."/>
            <person name="Skouri-Panet F."/>
            <person name="Couradeau E."/>
            <person name="Gerard E."/>
            <person name="Loussert C."/>
            <person name="Novelo E."/>
            <person name="Zivanovic Y."/>
            <person name="Lopez-Garcia P."/>
        </authorList>
    </citation>
    <scope>NUCLEOTIDE SEQUENCE [LARGE SCALE GENOMIC DNA]</scope>
    <source>
        <strain evidence="6 7">D10</strain>
    </source>
</reference>
<evidence type="ECO:0000256" key="2">
    <source>
        <dbReference type="PIRSR" id="PIRSR006232-1"/>
    </source>
</evidence>
<dbReference type="PANTHER" id="PTHR43212:SF3">
    <property type="entry name" value="QUERCETIN 2,3-DIOXYGENASE"/>
    <property type="match status" value="1"/>
</dbReference>
<dbReference type="InterPro" id="IPR011051">
    <property type="entry name" value="RmlC_Cupin_sf"/>
</dbReference>
<feature type="binding site" evidence="2">
    <location>
        <position position="59"/>
    </location>
    <ligand>
        <name>Fe cation</name>
        <dbReference type="ChEBI" id="CHEBI:24875"/>
    </ligand>
</feature>
<dbReference type="EMBL" id="CP017675">
    <property type="protein sequence ID" value="APB34670.1"/>
    <property type="molecule type" value="Genomic_DNA"/>
</dbReference>
<dbReference type="InterPro" id="IPR012093">
    <property type="entry name" value="Pirin"/>
</dbReference>
<evidence type="ECO:0000313" key="6">
    <source>
        <dbReference type="EMBL" id="APB34670.1"/>
    </source>
</evidence>
<keyword evidence="2" id="KW-0479">Metal-binding</keyword>
<dbReference type="KEGG" id="glt:GlitD10_2336"/>
<feature type="binding site" evidence="2">
    <location>
        <position position="103"/>
    </location>
    <ligand>
        <name>Fe cation</name>
        <dbReference type="ChEBI" id="CHEBI:24875"/>
    </ligand>
</feature>
<dbReference type="AlphaFoldDB" id="A0A1J0AFF1"/>
<accession>A0A1J0AFF1</accession>
<comment type="cofactor">
    <cofactor evidence="2">
        <name>Fe cation</name>
        <dbReference type="ChEBI" id="CHEBI:24875"/>
    </cofactor>
    <text evidence="2">Binds 1 Fe cation per subunit.</text>
</comment>
<dbReference type="Pfam" id="PF02678">
    <property type="entry name" value="Pirin"/>
    <property type="match status" value="1"/>
</dbReference>
<sequence>MITIRKSAERGLAKMGWLTSYHTFSFGSYADPNFMGFGALRVINEDRVQPGQGFGTHGHRDMEIITYVLSGQLEHQDSLGTGSIIVPGEVQKMSAGTGIRHSEFNPSATEWLHLLQIWIIPNRRGLPPSYAQKNFTPAEKQGQLRLVGSGDGRQGSLTIYQDVNLYSSVLAVGEAVVLPLAPGRRAWVQVAGGEVWLNNQLLDAGDGAAVESESLVHLEGGASGGEVLVFDLAGV</sequence>
<dbReference type="OrthoDB" id="321327at2"/>
<evidence type="ECO:0000256" key="3">
    <source>
        <dbReference type="RuleBase" id="RU003457"/>
    </source>
</evidence>
<gene>
    <name evidence="6" type="ORF">GlitD10_2336</name>
</gene>
<dbReference type="Pfam" id="PF17954">
    <property type="entry name" value="Pirin_C_2"/>
    <property type="match status" value="1"/>
</dbReference>
<dbReference type="PIRSF" id="PIRSF006232">
    <property type="entry name" value="Pirin"/>
    <property type="match status" value="1"/>
</dbReference>
<evidence type="ECO:0000256" key="1">
    <source>
        <dbReference type="ARBA" id="ARBA00008416"/>
    </source>
</evidence>
<evidence type="ECO:0000313" key="7">
    <source>
        <dbReference type="Proteomes" id="UP000180235"/>
    </source>
</evidence>
<dbReference type="RefSeq" id="WP_071455075.1">
    <property type="nucleotide sequence ID" value="NZ_CP017675.1"/>
</dbReference>
<dbReference type="InterPro" id="IPR014710">
    <property type="entry name" value="RmlC-like_jellyroll"/>
</dbReference>
<dbReference type="SUPFAM" id="SSF51182">
    <property type="entry name" value="RmlC-like cupins"/>
    <property type="match status" value="1"/>
</dbReference>
<keyword evidence="2" id="KW-0408">Iron</keyword>
<dbReference type="Proteomes" id="UP000180235">
    <property type="component" value="Chromosome"/>
</dbReference>
<organism evidence="6 7">
    <name type="scientific">Gloeomargarita lithophora Alchichica-D10</name>
    <dbReference type="NCBI Taxonomy" id="1188229"/>
    <lineage>
        <taxon>Bacteria</taxon>
        <taxon>Bacillati</taxon>
        <taxon>Cyanobacteriota</taxon>
        <taxon>Cyanophyceae</taxon>
        <taxon>Gloeomargaritales</taxon>
        <taxon>Gloeomargaritaceae</taxon>
        <taxon>Gloeomargarita</taxon>
    </lineage>
</organism>
<name>A0A1J0AFF1_9CYAN</name>
<evidence type="ECO:0000259" key="4">
    <source>
        <dbReference type="Pfam" id="PF02678"/>
    </source>
</evidence>
<protein>
    <submittedName>
        <fullName evidence="6">Pirin-related protein</fullName>
    </submittedName>
</protein>
<proteinExistence type="inferred from homology"/>
<feature type="binding site" evidence="2">
    <location>
        <position position="101"/>
    </location>
    <ligand>
        <name>Fe cation</name>
        <dbReference type="ChEBI" id="CHEBI:24875"/>
    </ligand>
</feature>
<evidence type="ECO:0000259" key="5">
    <source>
        <dbReference type="Pfam" id="PF17954"/>
    </source>
</evidence>
<dbReference type="CDD" id="cd02910">
    <property type="entry name" value="cupin_Yhhw_N"/>
    <property type="match status" value="1"/>
</dbReference>
<dbReference type="PANTHER" id="PTHR43212">
    <property type="entry name" value="QUERCETIN 2,3-DIOXYGENASE"/>
    <property type="match status" value="1"/>
</dbReference>
<feature type="domain" description="Quercetin 2,3-dioxygenase C-terminal cupin" evidence="5">
    <location>
        <begin position="146"/>
        <end position="232"/>
    </location>
</feature>
<dbReference type="InterPro" id="IPR003829">
    <property type="entry name" value="Pirin_N_dom"/>
</dbReference>
<keyword evidence="7" id="KW-1185">Reference proteome</keyword>
<comment type="similarity">
    <text evidence="1 3">Belongs to the pirin family.</text>
</comment>
<dbReference type="CDD" id="cd20311">
    <property type="entry name" value="cupin_Yhhw_C"/>
    <property type="match status" value="1"/>
</dbReference>
<feature type="domain" description="Pirin N-terminal" evidence="4">
    <location>
        <begin position="10"/>
        <end position="119"/>
    </location>
</feature>
<dbReference type="STRING" id="1188229.GlitD10_2336"/>